<organism evidence="1 2">
    <name type="scientific">Croceibacterium soli</name>
    <dbReference type="NCBI Taxonomy" id="1739690"/>
    <lineage>
        <taxon>Bacteria</taxon>
        <taxon>Pseudomonadati</taxon>
        <taxon>Pseudomonadota</taxon>
        <taxon>Alphaproteobacteria</taxon>
        <taxon>Sphingomonadales</taxon>
        <taxon>Erythrobacteraceae</taxon>
        <taxon>Croceibacterium</taxon>
    </lineage>
</organism>
<dbReference type="GO" id="GO:0008684">
    <property type="term" value="F:2-oxopent-4-enoate hydratase activity"/>
    <property type="evidence" value="ECO:0007669"/>
    <property type="project" value="TreeGrafter"/>
</dbReference>
<evidence type="ECO:0000313" key="2">
    <source>
        <dbReference type="Proteomes" id="UP000469159"/>
    </source>
</evidence>
<proteinExistence type="predicted"/>
<name>A0A6I4UT07_9SPHN</name>
<protein>
    <recommendedName>
        <fullName evidence="3">2-keto-4-pentenoate hydratase</fullName>
    </recommendedName>
</protein>
<dbReference type="RefSeq" id="WP_160746896.1">
    <property type="nucleotide sequence ID" value="NZ_WTYK01000005.1"/>
</dbReference>
<dbReference type="InterPro" id="IPR036663">
    <property type="entry name" value="Fumarylacetoacetase_C_sf"/>
</dbReference>
<dbReference type="PANTHER" id="PTHR30143:SF0">
    <property type="entry name" value="2-KETO-4-PENTENOATE HYDRATASE"/>
    <property type="match status" value="1"/>
</dbReference>
<reference evidence="1 2" key="1">
    <citation type="submission" date="2019-12" db="EMBL/GenBank/DDBJ databases">
        <title>Genomic-based taxomic classification of the family Erythrobacteraceae.</title>
        <authorList>
            <person name="Xu L."/>
        </authorList>
    </citation>
    <scope>NUCLEOTIDE SEQUENCE [LARGE SCALE GENOMIC DNA]</scope>
    <source>
        <strain evidence="1 2">MCCC 1K02066</strain>
    </source>
</reference>
<dbReference type="GO" id="GO:0005737">
    <property type="term" value="C:cytoplasm"/>
    <property type="evidence" value="ECO:0007669"/>
    <property type="project" value="TreeGrafter"/>
</dbReference>
<comment type="caution">
    <text evidence="1">The sequence shown here is derived from an EMBL/GenBank/DDBJ whole genome shotgun (WGS) entry which is preliminary data.</text>
</comment>
<dbReference type="Gene3D" id="3.90.850.10">
    <property type="entry name" value="Fumarylacetoacetase-like, C-terminal domain"/>
    <property type="match status" value="1"/>
</dbReference>
<keyword evidence="2" id="KW-1185">Reference proteome</keyword>
<dbReference type="AlphaFoldDB" id="A0A6I4UT07"/>
<dbReference type="SUPFAM" id="SSF56529">
    <property type="entry name" value="FAH"/>
    <property type="match status" value="1"/>
</dbReference>
<dbReference type="EMBL" id="WTYK01000005">
    <property type="protein sequence ID" value="MXP42042.1"/>
    <property type="molecule type" value="Genomic_DNA"/>
</dbReference>
<accession>A0A6I4UT07</accession>
<dbReference type="InterPro" id="IPR050772">
    <property type="entry name" value="Hydratase-Decarb/MhpD_sf"/>
</dbReference>
<dbReference type="Proteomes" id="UP000469159">
    <property type="component" value="Unassembled WGS sequence"/>
</dbReference>
<dbReference type="OrthoDB" id="9792137at2"/>
<dbReference type="PANTHER" id="PTHR30143">
    <property type="entry name" value="ACID HYDRATASE"/>
    <property type="match status" value="1"/>
</dbReference>
<gene>
    <name evidence="1" type="ORF">GRI75_10360</name>
</gene>
<sequence length="270" mass="28573">MIEKSITETAQAFARLRASAKCCNAYPGILPTSLAEAYRVQKAGIDVWGRPVAGWKIGRIVGELEERLGEDRFVGPIFPDTIVHASAEHVEFPIVPNGFAALEAELIAVIRGPVIPPRGLWTAENCARSIARWHIGIEYAGSPLSAINDLGPLASIAGFGNNNGLVIGPELRGTDPEQVSCKVAIGDFVFGPASSKNLPGGPLAAVAFALNKLTQLRQGIFDGMLLSTGAITGVHEVGIGVRCKAEFNPGGSVLCETVAQKPDNSWHMLK</sequence>
<evidence type="ECO:0000313" key="1">
    <source>
        <dbReference type="EMBL" id="MXP42042.1"/>
    </source>
</evidence>
<evidence type="ECO:0008006" key="3">
    <source>
        <dbReference type="Google" id="ProtNLM"/>
    </source>
</evidence>